<dbReference type="eggNOG" id="KOG1378">
    <property type="taxonomic scope" value="Eukaryota"/>
</dbReference>
<reference evidence="1 2" key="1">
    <citation type="submission" date="2011-02" db="EMBL/GenBank/DDBJ databases">
        <title>The Genome Sequence of Sphaeroforma arctica JP610.</title>
        <authorList>
            <consortium name="The Broad Institute Genome Sequencing Platform"/>
            <person name="Russ C."/>
            <person name="Cuomo C."/>
            <person name="Young S.K."/>
            <person name="Zeng Q."/>
            <person name="Gargeya S."/>
            <person name="Alvarado L."/>
            <person name="Berlin A."/>
            <person name="Chapman S.B."/>
            <person name="Chen Z."/>
            <person name="Freedman E."/>
            <person name="Gellesch M."/>
            <person name="Goldberg J."/>
            <person name="Griggs A."/>
            <person name="Gujja S."/>
            <person name="Heilman E."/>
            <person name="Heiman D."/>
            <person name="Howarth C."/>
            <person name="Mehta T."/>
            <person name="Neiman D."/>
            <person name="Pearson M."/>
            <person name="Roberts A."/>
            <person name="Saif S."/>
            <person name="Shea T."/>
            <person name="Shenoy N."/>
            <person name="Sisk P."/>
            <person name="Stolte C."/>
            <person name="Sykes S."/>
            <person name="White J."/>
            <person name="Yandava C."/>
            <person name="Burger G."/>
            <person name="Gray M.W."/>
            <person name="Holland P.W.H."/>
            <person name="King N."/>
            <person name="Lang F.B.F."/>
            <person name="Roger A.J."/>
            <person name="Ruiz-Trillo I."/>
            <person name="Haas B."/>
            <person name="Nusbaum C."/>
            <person name="Birren B."/>
        </authorList>
    </citation>
    <scope>NUCLEOTIDE SEQUENCE [LARGE SCALE GENOMIC DNA]</scope>
    <source>
        <strain evidence="1 2">JP610</strain>
    </source>
</reference>
<organism evidence="1 2">
    <name type="scientific">Sphaeroforma arctica JP610</name>
    <dbReference type="NCBI Taxonomy" id="667725"/>
    <lineage>
        <taxon>Eukaryota</taxon>
        <taxon>Ichthyosporea</taxon>
        <taxon>Ichthyophonida</taxon>
        <taxon>Sphaeroforma</taxon>
    </lineage>
</organism>
<dbReference type="SUPFAM" id="SSF56300">
    <property type="entry name" value="Metallo-dependent phosphatases"/>
    <property type="match status" value="1"/>
</dbReference>
<dbReference type="STRING" id="667725.A0A0L0FJQ0"/>
<feature type="non-terminal residue" evidence="1">
    <location>
        <position position="1"/>
    </location>
</feature>
<dbReference type="PANTHER" id="PTHR43143">
    <property type="entry name" value="METALLOPHOSPHOESTERASE, CALCINEURIN SUPERFAMILY"/>
    <property type="match status" value="1"/>
</dbReference>
<dbReference type="EMBL" id="KQ243002">
    <property type="protein sequence ID" value="KNC76691.1"/>
    <property type="molecule type" value="Genomic_DNA"/>
</dbReference>
<dbReference type="Gene3D" id="3.60.21.10">
    <property type="match status" value="1"/>
</dbReference>
<dbReference type="Proteomes" id="UP000054560">
    <property type="component" value="Unassembled WGS sequence"/>
</dbReference>
<dbReference type="AlphaFoldDB" id="A0A0L0FJQ0"/>
<name>A0A0L0FJQ0_9EUKA</name>
<evidence type="ECO:0008006" key="3">
    <source>
        <dbReference type="Google" id="ProtNLM"/>
    </source>
</evidence>
<dbReference type="InterPro" id="IPR029052">
    <property type="entry name" value="Metallo-depent_PP-like"/>
</dbReference>
<evidence type="ECO:0000313" key="2">
    <source>
        <dbReference type="Proteomes" id="UP000054560"/>
    </source>
</evidence>
<dbReference type="OrthoDB" id="45007at2759"/>
<dbReference type="RefSeq" id="XP_014150593.1">
    <property type="nucleotide sequence ID" value="XM_014295118.1"/>
</dbReference>
<proteinExistence type="predicted"/>
<sequence length="140" mass="16128">DESIRGREIDSFKETYSKIDSSIALLCVCGNHDVGNTPTTNTISNYKKDFGDDYFSFYIKGVKGIVLNSNLLYDPSGAIDEYEKQNVWLQNELASVDHTKTRVIVFMHHPLFLKFNCDSRDFCDGRSIALNRWMIPKYQK</sequence>
<dbReference type="GeneID" id="25911331"/>
<gene>
    <name evidence="1" type="ORF">SARC_10827</name>
</gene>
<dbReference type="PANTHER" id="PTHR43143:SF1">
    <property type="entry name" value="SERINE_THREONINE-PROTEIN PHOSPHATASE CPPED1"/>
    <property type="match status" value="1"/>
</dbReference>
<protein>
    <recommendedName>
        <fullName evidence="3">Calcineurin-like phosphoesterase domain-containing protein</fullName>
    </recommendedName>
</protein>
<dbReference type="InterPro" id="IPR051918">
    <property type="entry name" value="STPP_CPPED1"/>
</dbReference>
<keyword evidence="2" id="KW-1185">Reference proteome</keyword>
<evidence type="ECO:0000313" key="1">
    <source>
        <dbReference type="EMBL" id="KNC76691.1"/>
    </source>
</evidence>
<accession>A0A0L0FJQ0</accession>